<dbReference type="InterPro" id="IPR050097">
    <property type="entry name" value="Ferredoxin-NADP_redctase_2"/>
</dbReference>
<keyword evidence="4" id="KW-0285">Flavoprotein</keyword>
<keyword evidence="5 12" id="KW-0274">FAD</keyword>
<dbReference type="GO" id="GO:0051287">
    <property type="term" value="F:NAD binding"/>
    <property type="evidence" value="ECO:0007669"/>
    <property type="project" value="InterPro"/>
</dbReference>
<dbReference type="Gene3D" id="3.50.50.60">
    <property type="entry name" value="FAD/NAD(P)-binding domain"/>
    <property type="match status" value="2"/>
</dbReference>
<name>A0A0P9ZHL6_PSESI</name>
<dbReference type="PATRIC" id="fig|55398.3.peg.532"/>
<comment type="cofactor">
    <cofactor evidence="12">
        <name>FAD</name>
        <dbReference type="ChEBI" id="CHEBI:57692"/>
    </cofactor>
    <text evidence="12">Binds 1 FAD per subunit.</text>
</comment>
<dbReference type="EMBL" id="LJRF01000047">
    <property type="protein sequence ID" value="KPY49923.1"/>
    <property type="molecule type" value="Genomic_DNA"/>
</dbReference>
<keyword evidence="7" id="KW-0560">Oxidoreductase</keyword>
<dbReference type="InterPro" id="IPR012081">
    <property type="entry name" value="Alkyl_hydroperoxide_Rdtase_suF"/>
</dbReference>
<dbReference type="InterPro" id="IPR008255">
    <property type="entry name" value="Pyr_nucl-diS_OxRdtase_2_AS"/>
</dbReference>
<evidence type="ECO:0000256" key="2">
    <source>
        <dbReference type="ARBA" id="ARBA00011738"/>
    </source>
</evidence>
<dbReference type="PRINTS" id="PR00368">
    <property type="entry name" value="FADPNR"/>
</dbReference>
<evidence type="ECO:0000256" key="9">
    <source>
        <dbReference type="ARBA" id="ARBA00023157"/>
    </source>
</evidence>
<evidence type="ECO:0000259" key="15">
    <source>
        <dbReference type="Pfam" id="PF13192"/>
    </source>
</evidence>
<dbReference type="InterPro" id="IPR044141">
    <property type="entry name" value="AhpF_NTD_C"/>
</dbReference>
<dbReference type="GO" id="GO:0016668">
    <property type="term" value="F:oxidoreductase activity, acting on a sulfur group of donors, NAD(P) as acceptor"/>
    <property type="evidence" value="ECO:0007669"/>
    <property type="project" value="UniProtKB-ARBA"/>
</dbReference>
<organism evidence="16 17">
    <name type="scientific">Pseudomonas syringae pv. ribicola</name>
    <dbReference type="NCBI Taxonomy" id="55398"/>
    <lineage>
        <taxon>Bacteria</taxon>
        <taxon>Pseudomonadati</taxon>
        <taxon>Pseudomonadota</taxon>
        <taxon>Gammaproteobacteria</taxon>
        <taxon>Pseudomonadales</taxon>
        <taxon>Pseudomonadaceae</taxon>
        <taxon>Pseudomonas</taxon>
    </lineage>
</organism>
<keyword evidence="10 13" id="KW-0676">Redox-active center</keyword>
<keyword evidence="9 13" id="KW-1015">Disulfide bond</keyword>
<evidence type="ECO:0000256" key="10">
    <source>
        <dbReference type="ARBA" id="ARBA00023284"/>
    </source>
</evidence>
<evidence type="ECO:0000256" key="5">
    <source>
        <dbReference type="ARBA" id="ARBA00022827"/>
    </source>
</evidence>
<feature type="domain" description="Thioredoxin-like fold" evidence="15">
    <location>
        <begin position="152"/>
        <end position="222"/>
    </location>
</feature>
<dbReference type="PROSITE" id="PS00573">
    <property type="entry name" value="PYRIDINE_REDOX_2"/>
    <property type="match status" value="1"/>
</dbReference>
<sequence length="548" mass="58688">MAPKNARAVIAWALLFLLSENFVKGSRNMLDANLKAQLKSYLERVTRPIEIVASLDDGAKSQEMLALLNDVISVSKDVTLNDSGTDARTPSFSLNSPGHTISLRFAGIPMGHEFTSLVLALLQVGGYPPKVSAETIEQVRNLQGEFKFETYFSQSCQNCPDVVQALNLMAVLNPNIKHVAIDGALFQDEVTDRKIMSVPSIYLNGELFGQGRMGLEEILAKIDTGAGARQAEKLNAKEAFDVLVVGGGPAGSAAAVYAARKGIRTGVAAERFGGQVLDTMAIENFISVQHTEGPKLAVALEEHVKQYEVDIMNLQRADKLIPGAAGELHEVKFASGASLKAKTVILATGARWREMNVPGEQQYRNKGVAYCPHCDGPLFKGKRVAVIGGGNSGVEAAIDLAGIVSHVTLLEFDVQLRADAVLQRKLHSLPNVTVITSAQTTEVTGDEQKVNGLRYKNRVTGEEITVPLEGIFVQIGLLPNSEWLKGSIELSPRGEIVVDSRGETSIPGVFAAGDVTVAPYKQIIIALGEGAKASLSAFDHLIRTSAPA</sequence>
<dbReference type="GO" id="GO:0050660">
    <property type="term" value="F:flavin adenine dinucleotide binding"/>
    <property type="evidence" value="ECO:0007669"/>
    <property type="project" value="InterPro"/>
</dbReference>
<dbReference type="InterPro" id="IPR036249">
    <property type="entry name" value="Thioredoxin-like_sf"/>
</dbReference>
<evidence type="ECO:0000256" key="13">
    <source>
        <dbReference type="PIRSR" id="PIRSR000238-2"/>
    </source>
</evidence>
<evidence type="ECO:0000256" key="4">
    <source>
        <dbReference type="ARBA" id="ARBA00022630"/>
    </source>
</evidence>
<dbReference type="InterPro" id="IPR044142">
    <property type="entry name" value="AhpF_NTD_N"/>
</dbReference>
<dbReference type="PANTHER" id="PTHR48105">
    <property type="entry name" value="THIOREDOXIN REDUCTASE 1-RELATED-RELATED"/>
    <property type="match status" value="1"/>
</dbReference>
<comment type="function">
    <text evidence="11">Serves to protect the cell against DNA damage by alkyl hydroperoxides. It can use either NADH or NADPH as electron donor for direct reduction of redox dyes or of alkyl hydroperoxides when combined with the AhpC protein.</text>
</comment>
<evidence type="ECO:0000256" key="1">
    <source>
        <dbReference type="ARBA" id="ARBA00009333"/>
    </source>
</evidence>
<dbReference type="InterPro" id="IPR023753">
    <property type="entry name" value="FAD/NAD-binding_dom"/>
</dbReference>
<dbReference type="PIRSF" id="PIRSF000238">
    <property type="entry name" value="AhpF"/>
    <property type="match status" value="1"/>
</dbReference>
<dbReference type="Proteomes" id="UP000050554">
    <property type="component" value="Unassembled WGS sequence"/>
</dbReference>
<dbReference type="PROSITE" id="PS51354">
    <property type="entry name" value="GLUTAREDOXIN_2"/>
    <property type="match status" value="1"/>
</dbReference>
<dbReference type="SUPFAM" id="SSF52833">
    <property type="entry name" value="Thioredoxin-like"/>
    <property type="match status" value="2"/>
</dbReference>
<feature type="disulfide bond" description="Redox-active" evidence="13">
    <location>
        <begin position="371"/>
        <end position="374"/>
    </location>
</feature>
<evidence type="ECO:0000256" key="8">
    <source>
        <dbReference type="ARBA" id="ARBA00023027"/>
    </source>
</evidence>
<keyword evidence="6 12" id="KW-0521">NADP</keyword>
<dbReference type="SUPFAM" id="SSF51905">
    <property type="entry name" value="FAD/NAD(P)-binding domain"/>
    <property type="match status" value="1"/>
</dbReference>
<dbReference type="Pfam" id="PF07992">
    <property type="entry name" value="Pyr_redox_2"/>
    <property type="match status" value="1"/>
</dbReference>
<gene>
    <name evidence="16" type="ORF">ALO47_04452</name>
</gene>
<evidence type="ECO:0000256" key="12">
    <source>
        <dbReference type="PIRSR" id="PIRSR000238-1"/>
    </source>
</evidence>
<feature type="domain" description="FAD/NAD(P)-binding" evidence="14">
    <location>
        <begin position="240"/>
        <end position="530"/>
    </location>
</feature>
<dbReference type="FunFam" id="3.40.30.80:FF:000001">
    <property type="entry name" value="Alkyl hydroperoxide reductase subunit F"/>
    <property type="match status" value="1"/>
</dbReference>
<dbReference type="AlphaFoldDB" id="A0A0P9ZHL6"/>
<comment type="subunit">
    <text evidence="2">Homodimer.</text>
</comment>
<keyword evidence="8 12" id="KW-0520">NAD</keyword>
<dbReference type="GO" id="GO:0102039">
    <property type="term" value="F:NADH-dependent peroxiredoxin activity"/>
    <property type="evidence" value="ECO:0007669"/>
    <property type="project" value="InterPro"/>
</dbReference>
<dbReference type="CDD" id="cd02974">
    <property type="entry name" value="AhpF_NTD_N"/>
    <property type="match status" value="1"/>
</dbReference>
<reference evidence="16 17" key="1">
    <citation type="submission" date="2015-09" db="EMBL/GenBank/DDBJ databases">
        <title>Genome announcement of multiple Pseudomonas syringae strains.</title>
        <authorList>
            <person name="Thakur S."/>
            <person name="Wang P.W."/>
            <person name="Gong Y."/>
            <person name="Weir B.S."/>
            <person name="Guttman D.S."/>
        </authorList>
    </citation>
    <scope>NUCLEOTIDE SEQUENCE [LARGE SCALE GENOMIC DNA]</scope>
    <source>
        <strain evidence="16 17">ICMP3882</strain>
    </source>
</reference>
<protein>
    <recommendedName>
        <fullName evidence="3">Alkyl hydroperoxide reductase subunit F</fullName>
    </recommendedName>
</protein>
<dbReference type="CDD" id="cd03026">
    <property type="entry name" value="AhpF_NTD_C"/>
    <property type="match status" value="1"/>
</dbReference>
<dbReference type="GO" id="GO:0032991">
    <property type="term" value="C:protein-containing complex"/>
    <property type="evidence" value="ECO:0007669"/>
    <property type="project" value="UniProtKB-ARBA"/>
</dbReference>
<dbReference type="PRINTS" id="PR00469">
    <property type="entry name" value="PNDRDTASEII"/>
</dbReference>
<dbReference type="InterPro" id="IPR012336">
    <property type="entry name" value="Thioredoxin-like_fold"/>
</dbReference>
<comment type="caution">
    <text evidence="16">The sequence shown here is derived from an EMBL/GenBank/DDBJ whole genome shotgun (WGS) entry which is preliminary data.</text>
</comment>
<evidence type="ECO:0000256" key="3">
    <source>
        <dbReference type="ARBA" id="ARBA00020059"/>
    </source>
</evidence>
<evidence type="ECO:0000313" key="16">
    <source>
        <dbReference type="EMBL" id="KPY49923.1"/>
    </source>
</evidence>
<evidence type="ECO:0000256" key="11">
    <source>
        <dbReference type="ARBA" id="ARBA00024806"/>
    </source>
</evidence>
<dbReference type="InterPro" id="IPR036188">
    <property type="entry name" value="FAD/NAD-bd_sf"/>
</dbReference>
<dbReference type="GO" id="GO:0000302">
    <property type="term" value="P:response to reactive oxygen species"/>
    <property type="evidence" value="ECO:0007669"/>
    <property type="project" value="InterPro"/>
</dbReference>
<feature type="binding site" evidence="12">
    <location>
        <begin position="241"/>
        <end position="256"/>
    </location>
    <ligand>
        <name>FAD</name>
        <dbReference type="ChEBI" id="CHEBI:57692"/>
    </ligand>
</feature>
<feature type="binding site" evidence="12">
    <location>
        <begin position="383"/>
        <end position="397"/>
    </location>
    <ligand>
        <name>NAD(+)</name>
        <dbReference type="ChEBI" id="CHEBI:57540"/>
    </ligand>
</feature>
<evidence type="ECO:0000256" key="6">
    <source>
        <dbReference type="ARBA" id="ARBA00022857"/>
    </source>
</evidence>
<dbReference type="Gene3D" id="3.40.30.80">
    <property type="match status" value="1"/>
</dbReference>
<dbReference type="GO" id="GO:0005829">
    <property type="term" value="C:cytosol"/>
    <property type="evidence" value="ECO:0007669"/>
    <property type="project" value="UniProtKB-ARBA"/>
</dbReference>
<evidence type="ECO:0000313" key="17">
    <source>
        <dbReference type="Proteomes" id="UP000050554"/>
    </source>
</evidence>
<comment type="similarity">
    <text evidence="1">Belongs to the class-II pyridine nucleotide-disulfide oxidoreductase family.</text>
</comment>
<dbReference type="FunFam" id="3.50.50.60:FF:000007">
    <property type="entry name" value="Alkyl hydroperoxide reductase, F subunit"/>
    <property type="match status" value="1"/>
</dbReference>
<dbReference type="NCBIfam" id="TIGR03140">
    <property type="entry name" value="AhpF"/>
    <property type="match status" value="1"/>
</dbReference>
<evidence type="ECO:0000259" key="14">
    <source>
        <dbReference type="Pfam" id="PF07992"/>
    </source>
</evidence>
<evidence type="ECO:0000256" key="7">
    <source>
        <dbReference type="ARBA" id="ARBA00023002"/>
    </source>
</evidence>
<proteinExistence type="inferred from homology"/>
<feature type="binding site" evidence="12">
    <location>
        <begin position="504"/>
        <end position="514"/>
    </location>
    <ligand>
        <name>FAD</name>
        <dbReference type="ChEBI" id="CHEBI:57692"/>
    </ligand>
</feature>
<dbReference type="Pfam" id="PF13192">
    <property type="entry name" value="Thioredoxin_3"/>
    <property type="match status" value="1"/>
</dbReference>
<accession>A0A0P9ZHL6</accession>